<dbReference type="PANTHER" id="PTHR43072:SF8">
    <property type="entry name" value="ACYLTRANSFERASE FABY-RELATED"/>
    <property type="match status" value="1"/>
</dbReference>
<evidence type="ECO:0000313" key="2">
    <source>
        <dbReference type="EMBL" id="MBP2181635.1"/>
    </source>
</evidence>
<accession>A0ABS4PQE3</accession>
<dbReference type="Pfam" id="PF00583">
    <property type="entry name" value="Acetyltransf_1"/>
    <property type="match status" value="1"/>
</dbReference>
<protein>
    <submittedName>
        <fullName evidence="2">Phosphinothricin acetyltransferase</fullName>
        <ecNumber evidence="2">2.3.1.183</ecNumber>
    </submittedName>
</protein>
<dbReference type="PANTHER" id="PTHR43072">
    <property type="entry name" value="N-ACETYLTRANSFERASE"/>
    <property type="match status" value="1"/>
</dbReference>
<evidence type="ECO:0000259" key="1">
    <source>
        <dbReference type="PROSITE" id="PS51186"/>
    </source>
</evidence>
<dbReference type="Proteomes" id="UP000741013">
    <property type="component" value="Unassembled WGS sequence"/>
</dbReference>
<dbReference type="RefSeq" id="WP_209665030.1">
    <property type="nucleotide sequence ID" value="NZ_JAGGMS010000001.1"/>
</dbReference>
<dbReference type="InterPro" id="IPR000182">
    <property type="entry name" value="GNAT_dom"/>
</dbReference>
<gene>
    <name evidence="2" type="ORF">JOM49_003161</name>
</gene>
<comment type="caution">
    <text evidence="2">The sequence shown here is derived from an EMBL/GenBank/DDBJ whole genome shotgun (WGS) entry which is preliminary data.</text>
</comment>
<organism evidence="2 3">
    <name type="scientific">Amycolatopsis magusensis</name>
    <dbReference type="NCBI Taxonomy" id="882444"/>
    <lineage>
        <taxon>Bacteria</taxon>
        <taxon>Bacillati</taxon>
        <taxon>Actinomycetota</taxon>
        <taxon>Actinomycetes</taxon>
        <taxon>Pseudonocardiales</taxon>
        <taxon>Pseudonocardiaceae</taxon>
        <taxon>Amycolatopsis</taxon>
    </lineage>
</organism>
<dbReference type="PROSITE" id="PS51186">
    <property type="entry name" value="GNAT"/>
    <property type="match status" value="1"/>
</dbReference>
<evidence type="ECO:0000313" key="3">
    <source>
        <dbReference type="Proteomes" id="UP000741013"/>
    </source>
</evidence>
<dbReference type="GO" id="GO:0102971">
    <property type="term" value="F:phosphinothricin N-acetyltransferase activity"/>
    <property type="evidence" value="ECO:0007669"/>
    <property type="project" value="UniProtKB-EC"/>
</dbReference>
<dbReference type="EC" id="2.3.1.183" evidence="2"/>
<keyword evidence="3" id="KW-1185">Reference proteome</keyword>
<dbReference type="CDD" id="cd04301">
    <property type="entry name" value="NAT_SF"/>
    <property type="match status" value="1"/>
</dbReference>
<dbReference type="Gene3D" id="3.40.630.30">
    <property type="match status" value="1"/>
</dbReference>
<dbReference type="EMBL" id="JAGGMS010000001">
    <property type="protein sequence ID" value="MBP2181635.1"/>
    <property type="molecule type" value="Genomic_DNA"/>
</dbReference>
<proteinExistence type="predicted"/>
<reference evidence="2 3" key="1">
    <citation type="submission" date="2021-03" db="EMBL/GenBank/DDBJ databases">
        <title>Sequencing the genomes of 1000 actinobacteria strains.</title>
        <authorList>
            <person name="Klenk H.-P."/>
        </authorList>
    </citation>
    <scope>NUCLEOTIDE SEQUENCE [LARGE SCALE GENOMIC DNA]</scope>
    <source>
        <strain evidence="2 3">DSM 45510</strain>
    </source>
</reference>
<sequence>MFTIEKAAVRSITDADFDVVAAIFGHYVEHTTATFETVPPSTTHWREKAEELAGRGLPFLVVEVDGAVAGFAYAAPWRTKPAYRHTVENTVYLAPEWTGKGLGRLLLDSLVERCRAAGMRQVIAVIAGDGASVALHRKCGFTEAGVLRNVGFKFERWLDTRLFQREL</sequence>
<feature type="domain" description="N-acetyltransferase" evidence="1">
    <location>
        <begin position="7"/>
        <end position="159"/>
    </location>
</feature>
<keyword evidence="2" id="KW-0808">Transferase</keyword>
<name>A0ABS4PQE3_9PSEU</name>
<dbReference type="SUPFAM" id="SSF55729">
    <property type="entry name" value="Acyl-CoA N-acyltransferases (Nat)"/>
    <property type="match status" value="1"/>
</dbReference>
<keyword evidence="2" id="KW-0012">Acyltransferase</keyword>
<dbReference type="InterPro" id="IPR016181">
    <property type="entry name" value="Acyl_CoA_acyltransferase"/>
</dbReference>